<keyword evidence="7" id="KW-0832">Ubl conjugation</keyword>
<evidence type="ECO:0000256" key="9">
    <source>
        <dbReference type="ARBA" id="ARBA00063372"/>
    </source>
</evidence>
<evidence type="ECO:0000313" key="17">
    <source>
        <dbReference type="Proteomes" id="UP000472277"/>
    </source>
</evidence>
<dbReference type="SUPFAM" id="SSF56204">
    <property type="entry name" value="Hect, E3 ligase catalytic domain"/>
    <property type="match status" value="1"/>
</dbReference>
<evidence type="ECO:0000256" key="1">
    <source>
        <dbReference type="ARBA" id="ARBA00000885"/>
    </source>
</evidence>
<dbReference type="GO" id="GO:0006511">
    <property type="term" value="P:ubiquitin-dependent protein catabolic process"/>
    <property type="evidence" value="ECO:0007669"/>
    <property type="project" value="TreeGrafter"/>
</dbReference>
<feature type="active site" description="Glycyl thioester intermediate" evidence="13">
    <location>
        <position position="1022"/>
    </location>
</feature>
<dbReference type="GeneTree" id="ENSGT00940000156321"/>
<reference evidence="16" key="2">
    <citation type="submission" date="2025-09" db="UniProtKB">
        <authorList>
            <consortium name="Ensembl"/>
        </authorList>
    </citation>
    <scope>IDENTIFICATION</scope>
</reference>
<dbReference type="GO" id="GO:0000209">
    <property type="term" value="P:protein polyubiquitination"/>
    <property type="evidence" value="ECO:0007669"/>
    <property type="project" value="InterPro"/>
</dbReference>
<dbReference type="Ensembl" id="ENSSTUT00000016788.1">
    <property type="protein sequence ID" value="ENSSTUP00000015919.1"/>
    <property type="gene ID" value="ENSSTUG00000006738.1"/>
</dbReference>
<dbReference type="EC" id="2.3.2.26" evidence="3"/>
<evidence type="ECO:0000259" key="15">
    <source>
        <dbReference type="PROSITE" id="PS50237"/>
    </source>
</evidence>
<dbReference type="FunFam" id="3.90.1750.10:FF:000014">
    <property type="entry name" value="Putative Ubiquitin-protein ligase E3C"/>
    <property type="match status" value="1"/>
</dbReference>
<dbReference type="Gene3D" id="3.90.1750.10">
    <property type="entry name" value="Hect, E3 ligase catalytic domains"/>
    <property type="match status" value="1"/>
</dbReference>
<dbReference type="PROSITE" id="PS50096">
    <property type="entry name" value="IQ"/>
    <property type="match status" value="1"/>
</dbReference>
<dbReference type="InterPro" id="IPR044611">
    <property type="entry name" value="E3A/B/C-like"/>
</dbReference>
<evidence type="ECO:0000256" key="2">
    <source>
        <dbReference type="ARBA" id="ARBA00004906"/>
    </source>
</evidence>
<evidence type="ECO:0000256" key="14">
    <source>
        <dbReference type="SAM" id="MobiDB-lite"/>
    </source>
</evidence>
<evidence type="ECO:0000256" key="4">
    <source>
        <dbReference type="ARBA" id="ARBA00022499"/>
    </source>
</evidence>
<dbReference type="SMART" id="SM00015">
    <property type="entry name" value="IQ"/>
    <property type="match status" value="1"/>
</dbReference>
<dbReference type="InterPro" id="IPR000569">
    <property type="entry name" value="HECT_dom"/>
</dbReference>
<dbReference type="FunFam" id="3.30.2410.10:FF:000011">
    <property type="entry name" value="Putative Ubiquitin-protein ligase E3C"/>
    <property type="match status" value="1"/>
</dbReference>
<dbReference type="Gene3D" id="3.30.2410.10">
    <property type="entry name" value="Hect, E3 ligase catalytic domain"/>
    <property type="match status" value="1"/>
</dbReference>
<evidence type="ECO:0000256" key="5">
    <source>
        <dbReference type="ARBA" id="ARBA00022679"/>
    </source>
</evidence>
<sequence length="1054" mass="120111">MSFSFEGDFKTRPKVNGYCDERRRLKNAIVIQSYIRGYHDRKQQYTIQRGNFDRCVCQAQSEGGLPMSDAASLSLLTRQLLFFYRQSEDSRRLIWICQNLVKHNGPFLKLLAGPERQTCVFQIKRVLGSCCRLLQTCKDDSLNVAVPMRMLEIFSSERTYLPVLEDMNCVASLIEQILHYMVQKGYYRSLYILVNHKLPSSLEYSDAPYGAHVIPLASTLLEHTLKPLHFTYSSCTTGARQFVFAAFTEEFTSVPFTEQIFHFFIPALSDPRLHFPFEAFLGSLQATVVSSAAALKRAPWLFYFVLSVGETCLGSLSEEGLQLYLRALQALLPLLPVSESTSRPEVISDSEDEEDTNTQAPSTQDDSYRISVQLITEECVRKLDTKQQTNALLNLVWRDSASEEVFTMMASICHTLMVQHRMMVPKVRSVFYIGSISLFFSPPRSMVPLLQVISRGSPMSLEDSNRIIPLFYLFSSLFSHSLISVHDSEFFGYPMEGHGHSNTTMMPFTLSELVNLSQLLRDACLGIIKLAYPETKTEHREEYMAAFRSVGVKTNTEVQQRIQAEQKRWVQLFKVITNLVKMVKARDIRRPFCPAGHWLSEEVNIRADKVTQLYVPSARHVWRTRRMGRIGPLQSTLDVGMEPPQLSVSEERHLAILTELPFVVPFEERVKIFQRLIYADKRDVQGDGPLLDGIIVTIRRNYIYEDAYDKLSPENEPDLKKRVRVHLLNAHGLDEAGIDGGGIFREFLNELLKSGFNPNQGFFKTTNEGLLYPSPTAQMLVGDSFARHYYFLGRILGKALYENMLVELPFASFFLSKLLGTSADVDIHHLASLDPEMYRNLLFLKSYEDDVEDLGLNFTIVNNDLGEAQVVELKPGGKDIPVSTANRIAYIHLVADYRLNKQIRPHCLAFRQGLANVVNLEWLRMFDQQEIQVLISGAHVPICLDDLKTFTNYSGGYTATHPVITIFWEVVESFTDDEKRKLLKFVTSCSRPPLLGFKELYPAFCIHNGGNDLERLPTASTCMNLLKLPEFCDQHLMRNKLLYAIESSAGFELS</sequence>
<dbReference type="InterPro" id="IPR000048">
    <property type="entry name" value="IQ_motif_EF-hand-BS"/>
</dbReference>
<comment type="pathway">
    <text evidence="2">Protein modification; protein ubiquitination.</text>
</comment>
<feature type="region of interest" description="Disordered" evidence="14">
    <location>
        <begin position="342"/>
        <end position="365"/>
    </location>
</feature>
<dbReference type="Proteomes" id="UP000472277">
    <property type="component" value="Chromosome 6"/>
</dbReference>
<name>A0A673WV38_SALTR</name>
<keyword evidence="5" id="KW-0808">Transferase</keyword>
<keyword evidence="4" id="KW-1017">Isopeptide bond</keyword>
<dbReference type="PROSITE" id="PS50237">
    <property type="entry name" value="HECT"/>
    <property type="match status" value="1"/>
</dbReference>
<evidence type="ECO:0000256" key="11">
    <source>
        <dbReference type="ARBA" id="ARBA00077269"/>
    </source>
</evidence>
<protein>
    <recommendedName>
        <fullName evidence="10">Ubiquitin-protein ligase E3C</fullName>
        <ecNumber evidence="3">2.3.2.26</ecNumber>
    </recommendedName>
    <alternativeName>
        <fullName evidence="11">HECT-type ubiquitin transferase E3C</fullName>
    </alternativeName>
    <alternativeName>
        <fullName evidence="12">RTA-associated ubiquitin ligase</fullName>
    </alternativeName>
</protein>
<keyword evidence="17" id="KW-1185">Reference proteome</keyword>
<gene>
    <name evidence="16" type="primary">UBE3C</name>
    <name evidence="16" type="synonym">ube3c</name>
</gene>
<dbReference type="SMART" id="SM00119">
    <property type="entry name" value="HECTc"/>
    <property type="match status" value="1"/>
</dbReference>
<dbReference type="PANTHER" id="PTHR45700">
    <property type="entry name" value="UBIQUITIN-PROTEIN LIGASE E3C"/>
    <property type="match status" value="1"/>
</dbReference>
<dbReference type="InterPro" id="IPR035983">
    <property type="entry name" value="Hect_E3_ubiquitin_ligase"/>
</dbReference>
<evidence type="ECO:0000256" key="7">
    <source>
        <dbReference type="ARBA" id="ARBA00022843"/>
    </source>
</evidence>
<feature type="domain" description="HECT" evidence="15">
    <location>
        <begin position="715"/>
        <end position="1054"/>
    </location>
</feature>
<dbReference type="AlphaFoldDB" id="A0A673WV38"/>
<evidence type="ECO:0000256" key="10">
    <source>
        <dbReference type="ARBA" id="ARBA00067506"/>
    </source>
</evidence>
<evidence type="ECO:0000256" key="6">
    <source>
        <dbReference type="ARBA" id="ARBA00022786"/>
    </source>
</evidence>
<evidence type="ECO:0000256" key="3">
    <source>
        <dbReference type="ARBA" id="ARBA00012485"/>
    </source>
</evidence>
<dbReference type="PANTHER" id="PTHR45700:SF2">
    <property type="entry name" value="UBIQUITIN-PROTEIN LIGASE E3C"/>
    <property type="match status" value="1"/>
</dbReference>
<dbReference type="GO" id="GO:0061630">
    <property type="term" value="F:ubiquitin protein ligase activity"/>
    <property type="evidence" value="ECO:0007669"/>
    <property type="project" value="UniProtKB-EC"/>
</dbReference>
<comment type="catalytic activity">
    <reaction evidence="1">
        <text>S-ubiquitinyl-[E2 ubiquitin-conjugating enzyme]-L-cysteine + [acceptor protein]-L-lysine = [E2 ubiquitin-conjugating enzyme]-L-cysteine + N(6)-ubiquitinyl-[acceptor protein]-L-lysine.</text>
        <dbReference type="EC" id="2.3.2.26"/>
    </reaction>
</comment>
<organism evidence="16 17">
    <name type="scientific">Salmo trutta</name>
    <name type="common">Brown trout</name>
    <dbReference type="NCBI Taxonomy" id="8032"/>
    <lineage>
        <taxon>Eukaryota</taxon>
        <taxon>Metazoa</taxon>
        <taxon>Chordata</taxon>
        <taxon>Craniata</taxon>
        <taxon>Vertebrata</taxon>
        <taxon>Euteleostomi</taxon>
        <taxon>Actinopterygii</taxon>
        <taxon>Neopterygii</taxon>
        <taxon>Teleostei</taxon>
        <taxon>Protacanthopterygii</taxon>
        <taxon>Salmoniformes</taxon>
        <taxon>Salmonidae</taxon>
        <taxon>Salmoninae</taxon>
        <taxon>Salmo</taxon>
    </lineage>
</organism>
<evidence type="ECO:0000256" key="13">
    <source>
        <dbReference type="PROSITE-ProRule" id="PRU00104"/>
    </source>
</evidence>
<dbReference type="FunFam" id="3.30.2160.10:FF:000002">
    <property type="entry name" value="Putative Ubiquitin-protein ligase E3C"/>
    <property type="match status" value="1"/>
</dbReference>
<accession>A0A673WV38</accession>
<reference evidence="16" key="1">
    <citation type="submission" date="2025-08" db="UniProtKB">
        <authorList>
            <consortium name="Ensembl"/>
        </authorList>
    </citation>
    <scope>IDENTIFICATION</scope>
</reference>
<dbReference type="CDD" id="cd00078">
    <property type="entry name" value="HECTc"/>
    <property type="match status" value="1"/>
</dbReference>
<dbReference type="Gene3D" id="3.30.2160.10">
    <property type="entry name" value="Hect, E3 ligase catalytic domain"/>
    <property type="match status" value="1"/>
</dbReference>
<keyword evidence="6 13" id="KW-0833">Ubl conjugation pathway</keyword>
<evidence type="ECO:0000256" key="12">
    <source>
        <dbReference type="ARBA" id="ARBA00081642"/>
    </source>
</evidence>
<comment type="similarity">
    <text evidence="8">Belongs to the UBE3C family.</text>
</comment>
<dbReference type="Pfam" id="PF00632">
    <property type="entry name" value="HECT"/>
    <property type="match status" value="1"/>
</dbReference>
<evidence type="ECO:0000256" key="8">
    <source>
        <dbReference type="ARBA" id="ARBA00061050"/>
    </source>
</evidence>
<proteinExistence type="inferred from homology"/>
<comment type="subunit">
    <text evidence="9">Interacts with 26S proteasomes. Interacts (via the HECT domain) with UBE2D1 and, less efficiently, with UBE2L3.</text>
</comment>
<evidence type="ECO:0000313" key="16">
    <source>
        <dbReference type="Ensembl" id="ENSSTUP00000015919.1"/>
    </source>
</evidence>